<dbReference type="EMBL" id="JAGKHQ010000014">
    <property type="protein sequence ID" value="KAG7499803.1"/>
    <property type="molecule type" value="Genomic_DNA"/>
</dbReference>
<feature type="compositionally biased region" description="Low complexity" evidence="1">
    <location>
        <begin position="225"/>
        <end position="236"/>
    </location>
</feature>
<keyword evidence="4" id="KW-1185">Reference proteome</keyword>
<gene>
    <name evidence="3" type="ORF">JOB18_050051</name>
</gene>
<evidence type="ECO:0000256" key="2">
    <source>
        <dbReference type="SAM" id="SignalP"/>
    </source>
</evidence>
<sequence length="340" mass="37678">MLLKWTFCVWWLVTSSSFASPAESREEEEGESGSGMMMTMTQQSDEVNVLQELSLQVSISSNVSMTAEDGQCPVLQVGQYSTLALPLHQLFTDRFPAEFSLLVQLQSPQREERSVFTALSRRGHVVLQLRISASAVVVAGTQRRHYDVSAKQLAVYVDCSLLESVDWFYHGLGVSTDGLLMVGGVTEDSETTFEGRLKQLTFMMDDPGAARLHCSHHPPRCTEAPRSPRTSSSTSSSGGGSIIPEENVLLSSNDLEDLLSKPDDESLMSLRTTEKSVEMDVRRQRADLRDAEEQWMKSLQRAAPVRAVAPEQDMYQSQETNNAVAPQLETFCFKGDGSRP</sequence>
<reference evidence="3 4" key="1">
    <citation type="journal article" date="2021" name="Sci. Rep.">
        <title>Chromosome anchoring in Senegalese sole (Solea senegalensis) reveals sex-associated markers and genome rearrangements in flatfish.</title>
        <authorList>
            <person name="Guerrero-Cozar I."/>
            <person name="Gomez-Garrido J."/>
            <person name="Berbel C."/>
            <person name="Martinez-Blanch J.F."/>
            <person name="Alioto T."/>
            <person name="Claros M.G."/>
            <person name="Gagnaire P.A."/>
            <person name="Manchado M."/>
        </authorList>
    </citation>
    <scope>NUCLEOTIDE SEQUENCE [LARGE SCALE GENOMIC DNA]</scope>
    <source>
        <strain evidence="3">Sse05_10M</strain>
    </source>
</reference>
<dbReference type="Proteomes" id="UP000693946">
    <property type="component" value="Linkage Group LG21"/>
</dbReference>
<proteinExistence type="predicted"/>
<evidence type="ECO:0000313" key="3">
    <source>
        <dbReference type="EMBL" id="KAG7499803.1"/>
    </source>
</evidence>
<feature type="chain" id="PRO_5043462227" evidence="2">
    <location>
        <begin position="25"/>
        <end position="340"/>
    </location>
</feature>
<organism evidence="3 4">
    <name type="scientific">Solea senegalensis</name>
    <name type="common">Senegalese sole</name>
    <dbReference type="NCBI Taxonomy" id="28829"/>
    <lineage>
        <taxon>Eukaryota</taxon>
        <taxon>Metazoa</taxon>
        <taxon>Chordata</taxon>
        <taxon>Craniata</taxon>
        <taxon>Vertebrata</taxon>
        <taxon>Euteleostomi</taxon>
        <taxon>Actinopterygii</taxon>
        <taxon>Neopterygii</taxon>
        <taxon>Teleostei</taxon>
        <taxon>Neoteleostei</taxon>
        <taxon>Acanthomorphata</taxon>
        <taxon>Carangaria</taxon>
        <taxon>Pleuronectiformes</taxon>
        <taxon>Pleuronectoidei</taxon>
        <taxon>Soleidae</taxon>
        <taxon>Solea</taxon>
    </lineage>
</organism>
<feature type="signal peptide" evidence="2">
    <location>
        <begin position="1"/>
        <end position="24"/>
    </location>
</feature>
<accession>A0AAV6R3U1</accession>
<keyword evidence="2" id="KW-0732">Signal</keyword>
<name>A0AAV6R3U1_SOLSE</name>
<protein>
    <submittedName>
        <fullName evidence="3">Uncharacterized protein</fullName>
    </submittedName>
</protein>
<comment type="caution">
    <text evidence="3">The sequence shown here is derived from an EMBL/GenBank/DDBJ whole genome shotgun (WGS) entry which is preliminary data.</text>
</comment>
<evidence type="ECO:0000313" key="4">
    <source>
        <dbReference type="Proteomes" id="UP000693946"/>
    </source>
</evidence>
<dbReference type="AlphaFoldDB" id="A0AAV6R3U1"/>
<feature type="region of interest" description="Disordered" evidence="1">
    <location>
        <begin position="211"/>
        <end position="246"/>
    </location>
</feature>
<evidence type="ECO:0000256" key="1">
    <source>
        <dbReference type="SAM" id="MobiDB-lite"/>
    </source>
</evidence>